<evidence type="ECO:0000313" key="2">
    <source>
        <dbReference type="Proteomes" id="UP001239111"/>
    </source>
</evidence>
<sequence length="1704" mass="189518">MSVHYKFKSSLEFHTVSFDGLHISVGDLKKAIFHQKRIGKNTDFDLKITNAQTKEDYTDENALIAKNTSLIIARVPLNAQQKRTWERPELPTFNHSKDESNLAKSIDLTRLDGSEDDKIRAMITQSTQDYDPSNYMKIRGSNQVGEVPPHYRCHKCHQPGHWIKNCPLGLNQESVDIKKSTGIPRSFMVPVAGPSVPGAMMTPGGTFAVPAIDHQAYKEGKKEKPPFGCTPEPAAEKPEIPGDLVCTICKDLLTDAVMIPCCGTSFCDDCIRTFLLESEDHECPDCNEKDVSPESLIPNRYLRNAVMNFKNETGYAKRPVFKPAPKPALTAEPTISEKLSATSSMSAATPAQRSAAGLETAEAIEADKPVGKASPSYEKAALEADGDLSAKLTTDDEAEVPPPPGTEPPLLPKRLSDPSWRDSGSESRDGEYSSYHRERRRSFSRENNHRDRNAPYLTLVDNNRHGNRRSSTSPKNNLAHGDYSMHQPPPKVFSEHTRYHPPPMHFDASLRRSAEDRAGTPTVDEPHLHPPPTQPPMMPYPPSDDRSAPPPAGYVPATAPPPPTAPLNPPMMPDPYMAAPRPMPMYAPPPHQQPPPPPPAVYGPPPSAPVPPQRYDARPPPPSYQQPSYRPSQPRGYSGGPPRHPRAYRPQSRPKWDSAGYRGMQPPPPGMNRNMHNGAAGASRSRSPPPIKRRPSRSPPPPHRPRSRTPKKRRSRSGSFTVSRSRSYSRSLSPRGSIPRDRIRKLKRPLRDAPPPYRSPIRSPPRYHKERGREKERQTRDPYSGFYADSGAPGHDYRPDRASRYTSNRGPSATIPVTTTLLPPPGNLIVAAAGPQVPLSAQTQQLPTNLAAPSSLDRKDYYDSYNRYPPSGTAAPGRFAKRYDDVAPPGTEGYYDLPPPGVDHLERPSSAKDRDTPKDKEADRYKDDREHRHRGEDKSSRSSGSRSDREKRERDYDFESKDHRSSSHQRHHHSHESTRHHSSEHPKRSRSSKRSPSPGYGSSSKSYRSSDGGGTASVSTSHKESSPDREAALIQKEAAVLLQQKKEAAAAAVAKAVAAAVADSEPIIRVKEEPKSGDEGSRTAAVTAEPTILKTIAQLSPRPPRVALMIDPATIVKPEPPETPKKVIQAEPAPVEEQAEPSVTLNPSEIEQPIASAEESPSPTGRNASPPPSETIPDSLFEPYEDVPEGSQTPTASEFLAPLPEPSKWERDEAVADKLDDDEDGEASATPDKVPSENDDSKSGKLVTNEVLKRAENAIFQKAINAIRPIEIKKISDSRKILYQNPEPKVMTEPELEREPLRKSVNVTINVNKNERNVEISTETLKKSKSERSKFKGLQLSPTRLSAKERLGDKIDDKVKIRDTVNSDILARGRTKDRRLPISLGSPMLVNPERKVFIADRKRTKSKSRIDPNRPTIDLTLTKDPMRLLDRSEIRKAERAARTPPPLPAVAAVFKARKEAEEQGQLQLQLQKQEGKEDRSKRDKKGVSETKKRKKDRIARSKSRDRKKRKDKKHKKEKTSEHHKRKASKDMTTIVIKDDEEKGSNGSAEVTMASARKNPKLVSDRKRSVIDEVNFEPDYSVSDSESEDDRATLLATKRAKIDDSANLEVETKTSKKKIKVSSSDDSSSSDSSSSDTDSSVESHRKKKRKHKKRKKRKSKKESSSDSDAYSDSSDSSSEEEKHRKKKKSKSKSKQSKKKKKSKHK</sequence>
<proteinExistence type="predicted"/>
<organism evidence="1 2">
    <name type="scientific">Eretmocerus hayati</name>
    <dbReference type="NCBI Taxonomy" id="131215"/>
    <lineage>
        <taxon>Eukaryota</taxon>
        <taxon>Metazoa</taxon>
        <taxon>Ecdysozoa</taxon>
        <taxon>Arthropoda</taxon>
        <taxon>Hexapoda</taxon>
        <taxon>Insecta</taxon>
        <taxon>Pterygota</taxon>
        <taxon>Neoptera</taxon>
        <taxon>Endopterygota</taxon>
        <taxon>Hymenoptera</taxon>
        <taxon>Apocrita</taxon>
        <taxon>Proctotrupomorpha</taxon>
        <taxon>Chalcidoidea</taxon>
        <taxon>Aphelinidae</taxon>
        <taxon>Aphelininae</taxon>
        <taxon>Eretmocerus</taxon>
    </lineage>
</organism>
<accession>A0ACC2N875</accession>
<dbReference type="Proteomes" id="UP001239111">
    <property type="component" value="Chromosome 4"/>
</dbReference>
<keyword evidence="2" id="KW-1185">Reference proteome</keyword>
<comment type="caution">
    <text evidence="1">The sequence shown here is derived from an EMBL/GenBank/DDBJ whole genome shotgun (WGS) entry which is preliminary data.</text>
</comment>
<name>A0ACC2N875_9HYME</name>
<dbReference type="EMBL" id="CM056744">
    <property type="protein sequence ID" value="KAJ8667352.1"/>
    <property type="molecule type" value="Genomic_DNA"/>
</dbReference>
<evidence type="ECO:0000313" key="1">
    <source>
        <dbReference type="EMBL" id="KAJ8667352.1"/>
    </source>
</evidence>
<gene>
    <name evidence="1" type="ORF">QAD02_009014</name>
</gene>
<reference evidence="1" key="1">
    <citation type="submission" date="2023-04" db="EMBL/GenBank/DDBJ databases">
        <title>A chromosome-level genome assembly of the parasitoid wasp Eretmocerus hayati.</title>
        <authorList>
            <person name="Zhong Y."/>
            <person name="Liu S."/>
            <person name="Liu Y."/>
        </authorList>
    </citation>
    <scope>NUCLEOTIDE SEQUENCE</scope>
    <source>
        <strain evidence="1">ZJU_SS_LIU_2023</strain>
    </source>
</reference>
<protein>
    <submittedName>
        <fullName evidence="1">Uncharacterized protein</fullName>
    </submittedName>
</protein>